<dbReference type="CDD" id="cd07344">
    <property type="entry name" value="M48_yhfN_like"/>
    <property type="match status" value="1"/>
</dbReference>
<feature type="domain" description="YgjP-like metallopeptidase" evidence="1">
    <location>
        <begin position="76"/>
        <end position="141"/>
    </location>
</feature>
<dbReference type="Gene3D" id="3.30.2010.10">
    <property type="entry name" value="Metalloproteases ('zincins'), catalytic domain"/>
    <property type="match status" value="1"/>
</dbReference>
<dbReference type="OrthoDB" id="308128at2157"/>
<dbReference type="STRING" id="349307.Mthe_0278"/>
<name>A0B5V1_METTP</name>
<dbReference type="KEGG" id="mtp:Mthe_0278"/>
<accession>A0B5V1</accession>
<dbReference type="PANTHER" id="PTHR30399:SF1">
    <property type="entry name" value="UTP PYROPHOSPHATASE"/>
    <property type="match status" value="1"/>
</dbReference>
<proteinExistence type="predicted"/>
<gene>
    <name evidence="2" type="ordered locus">Mthe_0278</name>
</gene>
<reference evidence="2 3" key="1">
    <citation type="submission" date="2006-10" db="EMBL/GenBank/DDBJ databases">
        <title>Complete sequence of Methanosaeta thermophila PT.</title>
        <authorList>
            <consortium name="US DOE Joint Genome Institute"/>
            <person name="Copeland A."/>
            <person name="Lucas S."/>
            <person name="Lapidus A."/>
            <person name="Barry K."/>
            <person name="Detter J.C."/>
            <person name="Glavina del Rio T."/>
            <person name="Hammon N."/>
            <person name="Israni S."/>
            <person name="Pitluck S."/>
            <person name="Chain P."/>
            <person name="Malfatti S."/>
            <person name="Shin M."/>
            <person name="Vergez L."/>
            <person name="Schmutz J."/>
            <person name="Larimer F."/>
            <person name="Land M."/>
            <person name="Hauser L."/>
            <person name="Kyrpides N."/>
            <person name="Kim E."/>
            <person name="Smith K.S."/>
            <person name="Ingram-Smith C."/>
            <person name="Richardson P."/>
        </authorList>
    </citation>
    <scope>NUCLEOTIDE SEQUENCE [LARGE SCALE GENOMIC DNA]</scope>
    <source>
        <strain evidence="3">DSM 6194 / JCM 14653 / NBRC 101360 / PT</strain>
    </source>
</reference>
<dbReference type="InterPro" id="IPR002725">
    <property type="entry name" value="YgjP-like_metallopeptidase"/>
</dbReference>
<dbReference type="GeneID" id="4463257"/>
<dbReference type="PANTHER" id="PTHR30399">
    <property type="entry name" value="UNCHARACTERIZED PROTEIN YGJP"/>
    <property type="match status" value="1"/>
</dbReference>
<dbReference type="RefSeq" id="WP_011695474.1">
    <property type="nucleotide sequence ID" value="NC_008553.1"/>
</dbReference>
<dbReference type="EMBL" id="CP000477">
    <property type="protein sequence ID" value="ABK14075.1"/>
    <property type="molecule type" value="Genomic_DNA"/>
</dbReference>
<evidence type="ECO:0000313" key="2">
    <source>
        <dbReference type="EMBL" id="ABK14075.1"/>
    </source>
</evidence>
<dbReference type="Proteomes" id="UP000000674">
    <property type="component" value="Chromosome"/>
</dbReference>
<evidence type="ECO:0000259" key="1">
    <source>
        <dbReference type="Pfam" id="PF01863"/>
    </source>
</evidence>
<evidence type="ECO:0000313" key="3">
    <source>
        <dbReference type="Proteomes" id="UP000000674"/>
    </source>
</evidence>
<dbReference type="Pfam" id="PF01863">
    <property type="entry name" value="YgjP-like"/>
    <property type="match status" value="1"/>
</dbReference>
<dbReference type="HOGENOM" id="CLU_094108_1_0_2"/>
<protein>
    <recommendedName>
        <fullName evidence="1">YgjP-like metallopeptidase domain-containing protein</fullName>
    </recommendedName>
</protein>
<dbReference type="InterPro" id="IPR053136">
    <property type="entry name" value="UTP_pyrophosphatase-like"/>
</dbReference>
<dbReference type="AlphaFoldDB" id="A0B5V1"/>
<organism evidence="2 3">
    <name type="scientific">Methanothrix thermoacetophila (strain DSM 6194 / JCM 14653 / NBRC 101360 / PT)</name>
    <name type="common">Methanosaeta thermophila</name>
    <dbReference type="NCBI Taxonomy" id="349307"/>
    <lineage>
        <taxon>Archaea</taxon>
        <taxon>Methanobacteriati</taxon>
        <taxon>Methanobacteriota</taxon>
        <taxon>Stenosarchaea group</taxon>
        <taxon>Methanomicrobia</taxon>
        <taxon>Methanotrichales</taxon>
        <taxon>Methanotrichaceae</taxon>
        <taxon>Methanothrix</taxon>
    </lineage>
</organism>
<sequence length="164" mass="19507">MDVEIRRSKRRKKTIEIRLREDKIEVLAPADISDGDLNAHIARFRSRMEMRKSRDDSYLEQRAMRLNMKYLGGVISWKSISYSDKMERRYGSCTPSNGTIRISPRLRSMPVWVEDYVIVHELAHMIEPNHGPRFWSLVNRYPLAERARGFLMAMDMCRRNTMRK</sequence>
<keyword evidence="3" id="KW-1185">Reference proteome</keyword>